<protein>
    <submittedName>
        <fullName evidence="1">Uncharacterized protein</fullName>
    </submittedName>
</protein>
<sequence>MRKPHAFAPGDWHSLINCWSVQRTEKPLLKLAKCIANEIIQMLNLVRRTWHFSQSCLLLAGLSIREGDSIQNSSVSKRDLKQPLSERLRSHEIQYEVQANFNINGFFRYRKM</sequence>
<organism evidence="1 2">
    <name type="scientific">Caerostris darwini</name>
    <dbReference type="NCBI Taxonomy" id="1538125"/>
    <lineage>
        <taxon>Eukaryota</taxon>
        <taxon>Metazoa</taxon>
        <taxon>Ecdysozoa</taxon>
        <taxon>Arthropoda</taxon>
        <taxon>Chelicerata</taxon>
        <taxon>Arachnida</taxon>
        <taxon>Araneae</taxon>
        <taxon>Araneomorphae</taxon>
        <taxon>Entelegynae</taxon>
        <taxon>Araneoidea</taxon>
        <taxon>Araneidae</taxon>
        <taxon>Caerostris</taxon>
    </lineage>
</organism>
<accession>A0AAV4ST66</accession>
<evidence type="ECO:0000313" key="2">
    <source>
        <dbReference type="Proteomes" id="UP001054837"/>
    </source>
</evidence>
<proteinExistence type="predicted"/>
<dbReference type="EMBL" id="BPLQ01008389">
    <property type="protein sequence ID" value="GIY36970.1"/>
    <property type="molecule type" value="Genomic_DNA"/>
</dbReference>
<reference evidence="1 2" key="1">
    <citation type="submission" date="2021-06" db="EMBL/GenBank/DDBJ databases">
        <title>Caerostris darwini draft genome.</title>
        <authorList>
            <person name="Kono N."/>
            <person name="Arakawa K."/>
        </authorList>
    </citation>
    <scope>NUCLEOTIDE SEQUENCE [LARGE SCALE GENOMIC DNA]</scope>
</reference>
<evidence type="ECO:0000313" key="1">
    <source>
        <dbReference type="EMBL" id="GIY36970.1"/>
    </source>
</evidence>
<dbReference type="Proteomes" id="UP001054837">
    <property type="component" value="Unassembled WGS sequence"/>
</dbReference>
<keyword evidence="2" id="KW-1185">Reference proteome</keyword>
<gene>
    <name evidence="1" type="ORF">CDAR_556471</name>
</gene>
<comment type="caution">
    <text evidence="1">The sequence shown here is derived from an EMBL/GenBank/DDBJ whole genome shotgun (WGS) entry which is preliminary data.</text>
</comment>
<name>A0AAV4ST66_9ARAC</name>
<dbReference type="AlphaFoldDB" id="A0AAV4ST66"/>